<dbReference type="Proteomes" id="UP001320831">
    <property type="component" value="Unassembled WGS sequence"/>
</dbReference>
<sequence length="342" mass="37859">MSSQLSERQGMLRPWNRSKFCRRGRQAEENEMLPKLFKLLQIAALGAALAMTSVSLPAMAQDQQGVPTMKQQELASSGYAEGAEGLQIYYETYGEGEPIVVLAGGLMSIKTTAQITRPLSEQRQVIAVDLEGHGRTGLRDTPMSHERNGDDIASVLRHLGISKADVAGYSHGADAAIWMAIRHPEMVRNLIVISTALSRDGWYPEAQEGMSAVGASLAEQMKGTPIFEDYGHPDQFPQFLDRMGELMKKDWDWRDEVRALQMPVLLIFADHDSVSMEHIAEFFALFGGGIREPGWIDPKFSQARLAIIPGYSHYNLGQGPEVAEVIERFLTRPTSPATQFAP</sequence>
<dbReference type="InterPro" id="IPR000073">
    <property type="entry name" value="AB_hydrolase_1"/>
</dbReference>
<reference evidence="2 3" key="1">
    <citation type="submission" date="2022-09" db="EMBL/GenBank/DDBJ databases">
        <title>Chelativorans salina sp. nov., a novel slightly halophilic bacterium isolated from a saline lake sediment enrichment.</title>
        <authorList>
            <person name="Gao L."/>
            <person name="Fang B.-Z."/>
            <person name="Li W.-J."/>
        </authorList>
    </citation>
    <scope>NUCLEOTIDE SEQUENCE [LARGE SCALE GENOMIC DNA]</scope>
    <source>
        <strain evidence="2 3">EGI FJ00035</strain>
    </source>
</reference>
<evidence type="ECO:0000313" key="2">
    <source>
        <dbReference type="EMBL" id="MCT7378625.1"/>
    </source>
</evidence>
<feature type="domain" description="AB hydrolase-1" evidence="1">
    <location>
        <begin position="98"/>
        <end position="223"/>
    </location>
</feature>
<gene>
    <name evidence="2" type="ORF">N5A92_26805</name>
</gene>
<dbReference type="SUPFAM" id="SSF53474">
    <property type="entry name" value="alpha/beta-Hydrolases"/>
    <property type="match status" value="1"/>
</dbReference>
<keyword evidence="3" id="KW-1185">Reference proteome</keyword>
<comment type="caution">
    <text evidence="2">The sequence shown here is derived from an EMBL/GenBank/DDBJ whole genome shotgun (WGS) entry which is preliminary data.</text>
</comment>
<accession>A0ABT2LVR5</accession>
<dbReference type="Pfam" id="PF00561">
    <property type="entry name" value="Abhydrolase_1"/>
    <property type="match status" value="1"/>
</dbReference>
<keyword evidence="2" id="KW-0378">Hydrolase</keyword>
<dbReference type="InterPro" id="IPR050471">
    <property type="entry name" value="AB_hydrolase"/>
</dbReference>
<organism evidence="2 3">
    <name type="scientific">Chelativorans salis</name>
    <dbReference type="NCBI Taxonomy" id="2978478"/>
    <lineage>
        <taxon>Bacteria</taxon>
        <taxon>Pseudomonadati</taxon>
        <taxon>Pseudomonadota</taxon>
        <taxon>Alphaproteobacteria</taxon>
        <taxon>Hyphomicrobiales</taxon>
        <taxon>Phyllobacteriaceae</taxon>
        <taxon>Chelativorans</taxon>
    </lineage>
</organism>
<evidence type="ECO:0000313" key="3">
    <source>
        <dbReference type="Proteomes" id="UP001320831"/>
    </source>
</evidence>
<dbReference type="PANTHER" id="PTHR43433">
    <property type="entry name" value="HYDROLASE, ALPHA/BETA FOLD FAMILY PROTEIN"/>
    <property type="match status" value="1"/>
</dbReference>
<dbReference type="GO" id="GO:0016787">
    <property type="term" value="F:hydrolase activity"/>
    <property type="evidence" value="ECO:0007669"/>
    <property type="project" value="UniProtKB-KW"/>
</dbReference>
<dbReference type="EMBL" id="JAOCZP010000016">
    <property type="protein sequence ID" value="MCT7378625.1"/>
    <property type="molecule type" value="Genomic_DNA"/>
</dbReference>
<dbReference type="RefSeq" id="WP_260907660.1">
    <property type="nucleotide sequence ID" value="NZ_JAOCZP010000016.1"/>
</dbReference>
<dbReference type="Gene3D" id="3.40.50.1820">
    <property type="entry name" value="alpha/beta hydrolase"/>
    <property type="match status" value="1"/>
</dbReference>
<proteinExistence type="predicted"/>
<evidence type="ECO:0000259" key="1">
    <source>
        <dbReference type="Pfam" id="PF00561"/>
    </source>
</evidence>
<dbReference type="PANTHER" id="PTHR43433:SF5">
    <property type="entry name" value="AB HYDROLASE-1 DOMAIN-CONTAINING PROTEIN"/>
    <property type="match status" value="1"/>
</dbReference>
<dbReference type="InterPro" id="IPR029058">
    <property type="entry name" value="AB_hydrolase_fold"/>
</dbReference>
<protein>
    <submittedName>
        <fullName evidence="2">Alpha/beta hydrolase</fullName>
    </submittedName>
</protein>
<name>A0ABT2LVR5_9HYPH</name>
<dbReference type="PRINTS" id="PR00111">
    <property type="entry name" value="ABHYDROLASE"/>
</dbReference>